<dbReference type="EMBL" id="LJOW01000957">
    <property type="protein sequence ID" value="OBQ31998.1"/>
    <property type="molecule type" value="Genomic_DNA"/>
</dbReference>
<accession>A0A1B7W4E6</accession>
<name>A0A1B7W4E6_APHFL</name>
<dbReference type="Proteomes" id="UP000092093">
    <property type="component" value="Unassembled WGS sequence"/>
</dbReference>
<evidence type="ECO:0000313" key="2">
    <source>
        <dbReference type="Proteomes" id="UP000092093"/>
    </source>
</evidence>
<organism evidence="1 2">
    <name type="scientific">Aphanizomenon flos-aquae WA102</name>
    <dbReference type="NCBI Taxonomy" id="1710896"/>
    <lineage>
        <taxon>Bacteria</taxon>
        <taxon>Bacillati</taxon>
        <taxon>Cyanobacteriota</taxon>
        <taxon>Cyanophyceae</taxon>
        <taxon>Nostocales</taxon>
        <taxon>Aphanizomenonaceae</taxon>
        <taxon>Aphanizomenon</taxon>
    </lineage>
</organism>
<proteinExistence type="predicted"/>
<gene>
    <name evidence="1" type="ORF">AN484_28405</name>
</gene>
<comment type="caution">
    <text evidence="1">The sequence shown here is derived from an EMBL/GenBank/DDBJ whole genome shotgun (WGS) entry which is preliminary data.</text>
</comment>
<sequence length="78" mass="8450">MTKPKEGAKAAGSAEQTAADMKSYIQELENKLKALNPAEEGRHGKPPTAKLPDFWSGDVALWFKQCEAVFANAGMVLE</sequence>
<protein>
    <submittedName>
        <fullName evidence="1">Uncharacterized protein</fullName>
    </submittedName>
</protein>
<dbReference type="AlphaFoldDB" id="A0A1B7W4E6"/>
<feature type="non-terminal residue" evidence="1">
    <location>
        <position position="78"/>
    </location>
</feature>
<reference evidence="1 2" key="1">
    <citation type="submission" date="2015-09" db="EMBL/GenBank/DDBJ databases">
        <title>Aphanizomenon flos-aquae WA102.</title>
        <authorList>
            <person name="Driscoll C."/>
        </authorList>
    </citation>
    <scope>NUCLEOTIDE SEQUENCE [LARGE SCALE GENOMIC DNA]</scope>
    <source>
        <strain evidence="1">WA102</strain>
    </source>
</reference>
<evidence type="ECO:0000313" key="1">
    <source>
        <dbReference type="EMBL" id="OBQ31998.1"/>
    </source>
</evidence>